<keyword evidence="1" id="KW-0472">Membrane</keyword>
<reference evidence="2 3" key="1">
    <citation type="submission" date="2020-07" db="EMBL/GenBank/DDBJ databases">
        <title>Stappia sp., F7233, whole genome shotgun sequencing project.</title>
        <authorList>
            <person name="Jiang S."/>
            <person name="Liu Z.W."/>
            <person name="Du Z.J."/>
        </authorList>
    </citation>
    <scope>NUCLEOTIDE SEQUENCE [LARGE SCALE GENOMIC DNA]</scope>
    <source>
        <strain evidence="2 3">F7233</strain>
    </source>
</reference>
<dbReference type="AlphaFoldDB" id="A0A839ADB7"/>
<dbReference type="EMBL" id="JACFXV010000043">
    <property type="protein sequence ID" value="MBA5776902.1"/>
    <property type="molecule type" value="Genomic_DNA"/>
</dbReference>
<evidence type="ECO:0000313" key="3">
    <source>
        <dbReference type="Proteomes" id="UP000541109"/>
    </source>
</evidence>
<feature type="transmembrane region" description="Helical" evidence="1">
    <location>
        <begin position="6"/>
        <end position="27"/>
    </location>
</feature>
<name>A0A839ADB7_9HYPH</name>
<sequence>MTVLANFAGLATTAGLFAVVVLAFLGLASLYRSGRMPRILSGDVTSMILCALLTAAFAGTLIGVFASALRLPFHFWGDLASAVAVLLAVTLLGLGASRLLGHRGNPSR</sequence>
<keyword evidence="1" id="KW-0812">Transmembrane</keyword>
<dbReference type="RefSeq" id="WP_182163685.1">
    <property type="nucleotide sequence ID" value="NZ_JACFXV010000043.1"/>
</dbReference>
<keyword evidence="3" id="KW-1185">Reference proteome</keyword>
<feature type="transmembrane region" description="Helical" evidence="1">
    <location>
        <begin position="79"/>
        <end position="100"/>
    </location>
</feature>
<comment type="caution">
    <text evidence="2">The sequence shown here is derived from an EMBL/GenBank/DDBJ whole genome shotgun (WGS) entry which is preliminary data.</text>
</comment>
<organism evidence="2 3">
    <name type="scientific">Stappia albiluteola</name>
    <dbReference type="NCBI Taxonomy" id="2758565"/>
    <lineage>
        <taxon>Bacteria</taxon>
        <taxon>Pseudomonadati</taxon>
        <taxon>Pseudomonadota</taxon>
        <taxon>Alphaproteobacteria</taxon>
        <taxon>Hyphomicrobiales</taxon>
        <taxon>Stappiaceae</taxon>
        <taxon>Stappia</taxon>
    </lineage>
</organism>
<accession>A0A839ADB7</accession>
<keyword evidence="1" id="KW-1133">Transmembrane helix</keyword>
<evidence type="ECO:0000313" key="2">
    <source>
        <dbReference type="EMBL" id="MBA5776902.1"/>
    </source>
</evidence>
<feature type="transmembrane region" description="Helical" evidence="1">
    <location>
        <begin position="48"/>
        <end position="73"/>
    </location>
</feature>
<evidence type="ECO:0000256" key="1">
    <source>
        <dbReference type="SAM" id="Phobius"/>
    </source>
</evidence>
<proteinExistence type="predicted"/>
<gene>
    <name evidence="2" type="ORF">H2509_07135</name>
</gene>
<protein>
    <submittedName>
        <fullName evidence="2">Uncharacterized protein</fullName>
    </submittedName>
</protein>
<dbReference type="Proteomes" id="UP000541109">
    <property type="component" value="Unassembled WGS sequence"/>
</dbReference>